<evidence type="ECO:0008006" key="7">
    <source>
        <dbReference type="Google" id="ProtNLM"/>
    </source>
</evidence>
<dbReference type="Gramene" id="TVU14888">
    <property type="protein sequence ID" value="TVU14888"/>
    <property type="gene ID" value="EJB05_38385"/>
</dbReference>
<feature type="domain" description="KIB1-4 beta-propeller" evidence="4">
    <location>
        <begin position="176"/>
        <end position="452"/>
    </location>
</feature>
<gene>
    <name evidence="5" type="ORF">EJB05_38385</name>
</gene>
<dbReference type="Proteomes" id="UP000324897">
    <property type="component" value="Unassembled WGS sequence"/>
</dbReference>
<keyword evidence="2" id="KW-1133">Transmembrane helix</keyword>
<proteinExistence type="predicted"/>
<feature type="transmembrane region" description="Helical" evidence="2">
    <location>
        <begin position="45"/>
        <end position="63"/>
    </location>
</feature>
<dbReference type="Pfam" id="PF03478">
    <property type="entry name" value="Beta-prop_KIB1-4"/>
    <property type="match status" value="1"/>
</dbReference>
<evidence type="ECO:0000259" key="3">
    <source>
        <dbReference type="Pfam" id="PF00646"/>
    </source>
</evidence>
<accession>A0A5J9TVR1</accession>
<dbReference type="Pfam" id="PF00646">
    <property type="entry name" value="F-box"/>
    <property type="match status" value="1"/>
</dbReference>
<dbReference type="EMBL" id="RWGY01000031">
    <property type="protein sequence ID" value="TVU14888.1"/>
    <property type="molecule type" value="Genomic_DNA"/>
</dbReference>
<dbReference type="InterPro" id="IPR005174">
    <property type="entry name" value="KIB1-4_b-propeller"/>
</dbReference>
<name>A0A5J9TVR1_9POAL</name>
<comment type="caution">
    <text evidence="5">The sequence shown here is derived from an EMBL/GenBank/DDBJ whole genome shotgun (WGS) entry which is preliminary data.</text>
</comment>
<feature type="compositionally biased region" description="Basic and acidic residues" evidence="1">
    <location>
        <begin position="13"/>
        <end position="22"/>
    </location>
</feature>
<keyword evidence="2" id="KW-0472">Membrane</keyword>
<evidence type="ECO:0000256" key="2">
    <source>
        <dbReference type="SAM" id="Phobius"/>
    </source>
</evidence>
<dbReference type="SUPFAM" id="SSF81383">
    <property type="entry name" value="F-box domain"/>
    <property type="match status" value="1"/>
</dbReference>
<evidence type="ECO:0000313" key="6">
    <source>
        <dbReference type="Proteomes" id="UP000324897"/>
    </source>
</evidence>
<keyword evidence="6" id="KW-1185">Reference proteome</keyword>
<reference evidence="5 6" key="1">
    <citation type="journal article" date="2019" name="Sci. Rep.">
        <title>A high-quality genome of Eragrostis curvula grass provides insights into Poaceae evolution and supports new strategies to enhance forage quality.</title>
        <authorList>
            <person name="Carballo J."/>
            <person name="Santos B.A.C.M."/>
            <person name="Zappacosta D."/>
            <person name="Garbus I."/>
            <person name="Selva J.P."/>
            <person name="Gallo C.A."/>
            <person name="Diaz A."/>
            <person name="Albertini E."/>
            <person name="Caccamo M."/>
            <person name="Echenique V."/>
        </authorList>
    </citation>
    <scope>NUCLEOTIDE SEQUENCE [LARGE SCALE GENOMIC DNA]</scope>
    <source>
        <strain evidence="6">cv. Victoria</strain>
        <tissue evidence="5">Leaf</tissue>
    </source>
</reference>
<evidence type="ECO:0000313" key="5">
    <source>
        <dbReference type="EMBL" id="TVU14888.1"/>
    </source>
</evidence>
<feature type="region of interest" description="Disordered" evidence="1">
    <location>
        <begin position="1"/>
        <end position="25"/>
    </location>
</feature>
<dbReference type="Gene3D" id="1.20.1280.50">
    <property type="match status" value="1"/>
</dbReference>
<feature type="domain" description="F-box" evidence="3">
    <location>
        <begin position="97"/>
        <end position="128"/>
    </location>
</feature>
<dbReference type="InterPro" id="IPR036047">
    <property type="entry name" value="F-box-like_dom_sf"/>
</dbReference>
<dbReference type="PANTHER" id="PTHR44259:SF77">
    <property type="entry name" value="OS04G0563401 PROTEIN"/>
    <property type="match status" value="1"/>
</dbReference>
<dbReference type="InterPro" id="IPR050942">
    <property type="entry name" value="F-box_BR-signaling"/>
</dbReference>
<dbReference type="InterPro" id="IPR001810">
    <property type="entry name" value="F-box_dom"/>
</dbReference>
<dbReference type="OrthoDB" id="622644at2759"/>
<protein>
    <recommendedName>
        <fullName evidence="7">F-box domain-containing protein</fullName>
    </recommendedName>
</protein>
<dbReference type="PANTHER" id="PTHR44259">
    <property type="entry name" value="OS07G0183000 PROTEIN-RELATED"/>
    <property type="match status" value="1"/>
</dbReference>
<evidence type="ECO:0000259" key="4">
    <source>
        <dbReference type="Pfam" id="PF03478"/>
    </source>
</evidence>
<keyword evidence="2" id="KW-0812">Transmembrane</keyword>
<evidence type="ECO:0000256" key="1">
    <source>
        <dbReference type="SAM" id="MobiDB-lite"/>
    </source>
</evidence>
<organism evidence="5 6">
    <name type="scientific">Eragrostis curvula</name>
    <name type="common">weeping love grass</name>
    <dbReference type="NCBI Taxonomy" id="38414"/>
    <lineage>
        <taxon>Eukaryota</taxon>
        <taxon>Viridiplantae</taxon>
        <taxon>Streptophyta</taxon>
        <taxon>Embryophyta</taxon>
        <taxon>Tracheophyta</taxon>
        <taxon>Spermatophyta</taxon>
        <taxon>Magnoliopsida</taxon>
        <taxon>Liliopsida</taxon>
        <taxon>Poales</taxon>
        <taxon>Poaceae</taxon>
        <taxon>PACMAD clade</taxon>
        <taxon>Chloridoideae</taxon>
        <taxon>Eragrostideae</taxon>
        <taxon>Eragrostidinae</taxon>
        <taxon>Eragrostis</taxon>
    </lineage>
</organism>
<sequence length="491" mass="54897">MTHRSPCGGCRSNHGDPLHRPPPEPPRPLPCHISIPIRFVRIREVFSSSSVLSLFFFFIGLYMSSLEGNPPASGSDSSCDDEFSSASAVGTYTGPSWSDLPIDVLLGILQYLEVPQRVVFASVCTTWKLAAAVNGVPRSIVPWFMSWGDHMKEKKTVHGGRRRTLTCSFHHLLDINKTYDVSFPRGCFVACCGASHGWLVLVNELCNLVLYNPFTMAMIDLPPVTDFSCVEAIYGDSGILEHCILSKKRVHETSYLGRWFYQKAVLSCSPSKHGAYVVMIIHRDRDWLSFVKAGQSKWQVASTLPARGKDRYADCAYHGGRFYSVTLHGMVEEWDLDELNGPTRKIIVAAGHLGRTLTRHLVSTAWGDLLRVRLISAPECPDGVRFQIQRIDYDGCKKVMYTDLMDHAIFLGLNHSSCLATKSFTGLQPHRIYFSAPCMGQTLDWPCRISRVLGGVGTYDLKSTRFERASPLTDDKKGWISPSEVWITPNL</sequence>
<dbReference type="AlphaFoldDB" id="A0A5J9TVR1"/>